<name>A0A0F9KNL7_9ZZZZ</name>
<comment type="caution">
    <text evidence="3">The sequence shown here is derived from an EMBL/GenBank/DDBJ whole genome shotgun (WGS) entry which is preliminary data.</text>
</comment>
<sequence>MRELLEQTLAPWIMLFIVYYLGYYGGKLDEREKGIARLLPTPPDKIEPRDGYDPQQKFCPGLTGKPVGDPPAPKPVRWSNLHDSDNWNPYREPTVDPMADHDDDGALPPLTNVDLGDEDTPPKTTPGGDPYSESTIEDLLK</sequence>
<feature type="region of interest" description="Disordered" evidence="1">
    <location>
        <begin position="39"/>
        <end position="141"/>
    </location>
</feature>
<evidence type="ECO:0000256" key="2">
    <source>
        <dbReference type="SAM" id="Phobius"/>
    </source>
</evidence>
<dbReference type="AlphaFoldDB" id="A0A0F9KNL7"/>
<proteinExistence type="predicted"/>
<protein>
    <submittedName>
        <fullName evidence="3">Uncharacterized protein</fullName>
    </submittedName>
</protein>
<keyword evidence="2" id="KW-1133">Transmembrane helix</keyword>
<reference evidence="3" key="1">
    <citation type="journal article" date="2015" name="Nature">
        <title>Complex archaea that bridge the gap between prokaryotes and eukaryotes.</title>
        <authorList>
            <person name="Spang A."/>
            <person name="Saw J.H."/>
            <person name="Jorgensen S.L."/>
            <person name="Zaremba-Niedzwiedzka K."/>
            <person name="Martijn J."/>
            <person name="Lind A.E."/>
            <person name="van Eijk R."/>
            <person name="Schleper C."/>
            <person name="Guy L."/>
            <person name="Ettema T.J."/>
        </authorList>
    </citation>
    <scope>NUCLEOTIDE SEQUENCE</scope>
</reference>
<keyword evidence="2" id="KW-0812">Transmembrane</keyword>
<accession>A0A0F9KNL7</accession>
<evidence type="ECO:0000256" key="1">
    <source>
        <dbReference type="SAM" id="MobiDB-lite"/>
    </source>
</evidence>
<gene>
    <name evidence="3" type="ORF">LCGC14_1612500</name>
</gene>
<feature type="transmembrane region" description="Helical" evidence="2">
    <location>
        <begin position="9"/>
        <end position="26"/>
    </location>
</feature>
<evidence type="ECO:0000313" key="3">
    <source>
        <dbReference type="EMBL" id="KKM23708.1"/>
    </source>
</evidence>
<keyword evidence="2" id="KW-0472">Membrane</keyword>
<organism evidence="3">
    <name type="scientific">marine sediment metagenome</name>
    <dbReference type="NCBI Taxonomy" id="412755"/>
    <lineage>
        <taxon>unclassified sequences</taxon>
        <taxon>metagenomes</taxon>
        <taxon>ecological metagenomes</taxon>
    </lineage>
</organism>
<dbReference type="EMBL" id="LAZR01013070">
    <property type="protein sequence ID" value="KKM23708.1"/>
    <property type="molecule type" value="Genomic_DNA"/>
</dbReference>